<keyword evidence="3" id="KW-1185">Reference proteome</keyword>
<dbReference type="InterPro" id="IPR041577">
    <property type="entry name" value="RT_RNaseH_2"/>
</dbReference>
<dbReference type="Pfam" id="PF17919">
    <property type="entry name" value="RT_RNaseH_2"/>
    <property type="match status" value="1"/>
</dbReference>
<dbReference type="SUPFAM" id="SSF56672">
    <property type="entry name" value="DNA/RNA polymerases"/>
    <property type="match status" value="1"/>
</dbReference>
<dbReference type="InterPro" id="IPR043502">
    <property type="entry name" value="DNA/RNA_pol_sf"/>
</dbReference>
<organism evidence="2 3">
    <name type="scientific">Paspalum notatum var. saurae</name>
    <dbReference type="NCBI Taxonomy" id="547442"/>
    <lineage>
        <taxon>Eukaryota</taxon>
        <taxon>Viridiplantae</taxon>
        <taxon>Streptophyta</taxon>
        <taxon>Embryophyta</taxon>
        <taxon>Tracheophyta</taxon>
        <taxon>Spermatophyta</taxon>
        <taxon>Magnoliopsida</taxon>
        <taxon>Liliopsida</taxon>
        <taxon>Poales</taxon>
        <taxon>Poaceae</taxon>
        <taxon>PACMAD clade</taxon>
        <taxon>Panicoideae</taxon>
        <taxon>Andropogonodae</taxon>
        <taxon>Paspaleae</taxon>
        <taxon>Paspalinae</taxon>
        <taxon>Paspalum</taxon>
    </lineage>
</organism>
<feature type="domain" description="Reverse transcriptase/retrotransposon-derived protein RNase H-like" evidence="1">
    <location>
        <begin position="1"/>
        <end position="51"/>
    </location>
</feature>
<dbReference type="CDD" id="cd09274">
    <property type="entry name" value="RNase_HI_RT_Ty3"/>
    <property type="match status" value="1"/>
</dbReference>
<reference evidence="2 3" key="1">
    <citation type="submission" date="2024-02" db="EMBL/GenBank/DDBJ databases">
        <title>High-quality chromosome-scale genome assembly of Pensacola bahiagrass (Paspalum notatum Flugge var. saurae).</title>
        <authorList>
            <person name="Vega J.M."/>
            <person name="Podio M."/>
            <person name="Orjuela J."/>
            <person name="Siena L.A."/>
            <person name="Pessino S.C."/>
            <person name="Combes M.C."/>
            <person name="Mariac C."/>
            <person name="Albertini E."/>
            <person name="Pupilli F."/>
            <person name="Ortiz J.P.A."/>
            <person name="Leblanc O."/>
        </authorList>
    </citation>
    <scope>NUCLEOTIDE SEQUENCE [LARGE SCALE GENOMIC DNA]</scope>
    <source>
        <strain evidence="2">R1</strain>
        <tissue evidence="2">Leaf</tissue>
    </source>
</reference>
<gene>
    <name evidence="2" type="ORF">U9M48_031679</name>
</gene>
<evidence type="ECO:0000313" key="2">
    <source>
        <dbReference type="EMBL" id="WVZ84674.1"/>
    </source>
</evidence>
<protein>
    <recommendedName>
        <fullName evidence="1">Reverse transcriptase/retrotransposon-derived protein RNase H-like domain-containing protein</fullName>
    </recommendedName>
</protein>
<accession>A0AAQ3U336</accession>
<evidence type="ECO:0000259" key="1">
    <source>
        <dbReference type="Pfam" id="PF17919"/>
    </source>
</evidence>
<name>A0AAQ3U336_PASNO</name>
<dbReference type="AlphaFoldDB" id="A0AAQ3U336"/>
<dbReference type="Proteomes" id="UP001341281">
    <property type="component" value="Chromosome 07"/>
</dbReference>
<dbReference type="EMBL" id="CP144751">
    <property type="protein sequence ID" value="WVZ84674.1"/>
    <property type="molecule type" value="Genomic_DNA"/>
</dbReference>
<proteinExistence type="predicted"/>
<evidence type="ECO:0000313" key="3">
    <source>
        <dbReference type="Proteomes" id="UP001341281"/>
    </source>
</evidence>
<dbReference type="PANTHER" id="PTHR34072">
    <property type="entry name" value="ENZYMATIC POLYPROTEIN-RELATED"/>
    <property type="match status" value="1"/>
</dbReference>
<sequence>MLTLPDQQKKFIVYCDASRDGLGSVLMQKDKMIVYASRQLCKHERCEIYTDHKSLKYIFTQNELNMRQRRWMELIKNYDTEIHYHPGKANVVADALSRKSYANMALGFLMPHELCEEFERLSLGFLYHTTAAAFEAEPTLEQEIREH</sequence>
<dbReference type="PANTHER" id="PTHR34072:SF59">
    <property type="entry name" value="CCHC-TYPE INTEGRASE"/>
    <property type="match status" value="1"/>
</dbReference>